<dbReference type="Pfam" id="PF05206">
    <property type="entry name" value="TRM13"/>
    <property type="match status" value="1"/>
</dbReference>
<comment type="catalytic activity">
    <reaction evidence="1">
        <text>adenosine(4) in tRNA(His) + S-adenosyl-L-methionine = 2'-O-methyladenosine(4) in tRNA(His) + S-adenosyl-L-homocysteine + H(+)</text>
        <dbReference type="Rhea" id="RHEA:43196"/>
        <dbReference type="Rhea" id="RHEA-COMP:10401"/>
        <dbReference type="Rhea" id="RHEA-COMP:10402"/>
        <dbReference type="ChEBI" id="CHEBI:15378"/>
        <dbReference type="ChEBI" id="CHEBI:57856"/>
        <dbReference type="ChEBI" id="CHEBI:59789"/>
        <dbReference type="ChEBI" id="CHEBI:74411"/>
        <dbReference type="ChEBI" id="CHEBI:74477"/>
        <dbReference type="EC" id="2.1.1.225"/>
    </reaction>
</comment>
<dbReference type="Proteomes" id="UP000247409">
    <property type="component" value="Unassembled WGS sequence"/>
</dbReference>
<comment type="similarity">
    <text evidence="1">Belongs to the methyltransferase TRM13 family.</text>
</comment>
<keyword evidence="1" id="KW-0819">tRNA processing</keyword>
<dbReference type="GO" id="GO:0106050">
    <property type="term" value="F:tRNA 2'-O-methyltransferase activity"/>
    <property type="evidence" value="ECO:0007669"/>
    <property type="project" value="UniProtKB-UniRule"/>
</dbReference>
<gene>
    <name evidence="3" type="ORF">BWQ96_09682</name>
</gene>
<keyword evidence="1" id="KW-0489">Methyltransferase</keyword>
<keyword evidence="1" id="KW-0862">Zinc</keyword>
<dbReference type="EC" id="2.1.1.225" evidence="1"/>
<name>A0A2V3IEY3_9FLOR</name>
<comment type="caution">
    <text evidence="3">The sequence shown here is derived from an EMBL/GenBank/DDBJ whole genome shotgun (WGS) entry which is preliminary data.</text>
</comment>
<accession>A0A2V3IEY3</accession>
<protein>
    <recommendedName>
        <fullName evidence="1">tRNA:m(4)X modification enzyme TRM13</fullName>
        <ecNumber evidence="1">2.1.1.225</ecNumber>
    </recommendedName>
</protein>
<dbReference type="OrthoDB" id="258806at2759"/>
<keyword evidence="4" id="KW-1185">Reference proteome</keyword>
<dbReference type="STRING" id="448386.A0A2V3IEY3"/>
<evidence type="ECO:0000313" key="3">
    <source>
        <dbReference type="EMBL" id="PXF40578.1"/>
    </source>
</evidence>
<evidence type="ECO:0000256" key="1">
    <source>
        <dbReference type="RuleBase" id="RU367103"/>
    </source>
</evidence>
<dbReference type="PANTHER" id="PTHR12998:SF0">
    <property type="entry name" value="TRNA:M(4)X MODIFICATION ENZYME TRM13 HOMOLOG"/>
    <property type="match status" value="1"/>
</dbReference>
<dbReference type="InterPro" id="IPR039044">
    <property type="entry name" value="Trm13"/>
</dbReference>
<evidence type="ECO:0000313" key="4">
    <source>
        <dbReference type="Proteomes" id="UP000247409"/>
    </source>
</evidence>
<dbReference type="GO" id="GO:0030488">
    <property type="term" value="P:tRNA methylation"/>
    <property type="evidence" value="ECO:0007669"/>
    <property type="project" value="InterPro"/>
</dbReference>
<proteinExistence type="inferred from homology"/>
<keyword evidence="1" id="KW-0949">S-adenosyl-L-methionine</keyword>
<comment type="function">
    <text evidence="1">tRNA methylase which 2'-O-methylates cytidine(4) in tRNA(Pro) and tRNA(Gly)(GCC), and adenosine(4) in tRNA(His).</text>
</comment>
<keyword evidence="1" id="KW-0808">Transferase</keyword>
<dbReference type="InterPro" id="IPR007871">
    <property type="entry name" value="Methyltransferase_TRM13"/>
</dbReference>
<evidence type="ECO:0000259" key="2">
    <source>
        <dbReference type="Pfam" id="PF05206"/>
    </source>
</evidence>
<dbReference type="AlphaFoldDB" id="A0A2V3IEY3"/>
<comment type="catalytic activity">
    <reaction evidence="1">
        <text>cytidine(4) in tRNA(Gly)(GCC) + S-adenosyl-L-methionine = 2'-O-methylcytidine(4) in tRNA(Gly)(GCC) + S-adenosyl-L-homocysteine + H(+)</text>
        <dbReference type="Rhea" id="RHEA:43192"/>
        <dbReference type="Rhea" id="RHEA-COMP:10399"/>
        <dbReference type="Rhea" id="RHEA-COMP:10400"/>
        <dbReference type="ChEBI" id="CHEBI:15378"/>
        <dbReference type="ChEBI" id="CHEBI:57856"/>
        <dbReference type="ChEBI" id="CHEBI:59789"/>
        <dbReference type="ChEBI" id="CHEBI:74495"/>
        <dbReference type="ChEBI" id="CHEBI:82748"/>
        <dbReference type="EC" id="2.1.1.225"/>
    </reaction>
</comment>
<dbReference type="EMBL" id="NBIV01000280">
    <property type="protein sequence ID" value="PXF40578.1"/>
    <property type="molecule type" value="Genomic_DNA"/>
</dbReference>
<keyword evidence="1" id="KW-0479">Metal-binding</keyword>
<dbReference type="GO" id="GO:0008270">
    <property type="term" value="F:zinc ion binding"/>
    <property type="evidence" value="ECO:0007669"/>
    <property type="project" value="UniProtKB-KW"/>
</dbReference>
<organism evidence="3 4">
    <name type="scientific">Gracilariopsis chorda</name>
    <dbReference type="NCBI Taxonomy" id="448386"/>
    <lineage>
        <taxon>Eukaryota</taxon>
        <taxon>Rhodophyta</taxon>
        <taxon>Florideophyceae</taxon>
        <taxon>Rhodymeniophycidae</taxon>
        <taxon>Gracilariales</taxon>
        <taxon>Gracilariaceae</taxon>
        <taxon>Gracilariopsis</taxon>
    </lineage>
</organism>
<sequence length="397" mass="43698">MADVVDESPQSPQQRCQFRPGGKICPLPVRQGASFCGAHDAARPECPACGTRLRDAAALKKHVTARCPVTRRRRVAQQANWYSASTNLPPPSTANNIPVARALPLVLHTLQTALPAPRKMRAPAALPELRLISDAWSDQRDSSVKMQPKHFTQIASLCALALSSHTPSQPHQPAVIELGAGRAYTAMFAANVLSLRDDPPHVLVTDRHTTRWKADRTLRAWQSTGKIASFTRCTTDLADLDMRRLPFLQTCNRVYILGKHLCGDASDLAIYGATRLARHLHQHANDTPAVITLVLACCCRALCTDRTYTFDQCLKPHISPSEFAAITPCCALGLDEKRRNKPHLGNQCRLLIDSARVQWMNANGWQAALCTYTKVSPENTCIVATWNPNKLTNANLS</sequence>
<feature type="domain" description="Methyltransferase TRM13" evidence="2">
    <location>
        <begin position="171"/>
        <end position="338"/>
    </location>
</feature>
<dbReference type="PANTHER" id="PTHR12998">
    <property type="entry name" value="TRNA:M(4)X MODIFICATION ENZYME TRM13 HOMOLOG"/>
    <property type="match status" value="1"/>
</dbReference>
<reference evidence="3 4" key="1">
    <citation type="journal article" date="2018" name="Mol. Biol. Evol.">
        <title>Analysis of the draft genome of the red seaweed Gracilariopsis chorda provides insights into genome size evolution in Rhodophyta.</title>
        <authorList>
            <person name="Lee J."/>
            <person name="Yang E.C."/>
            <person name="Graf L."/>
            <person name="Yang J.H."/>
            <person name="Qiu H."/>
            <person name="Zel Zion U."/>
            <person name="Chan C.X."/>
            <person name="Stephens T.G."/>
            <person name="Weber A.P.M."/>
            <person name="Boo G.H."/>
            <person name="Boo S.M."/>
            <person name="Kim K.M."/>
            <person name="Shin Y."/>
            <person name="Jung M."/>
            <person name="Lee S.J."/>
            <person name="Yim H.S."/>
            <person name="Lee J.H."/>
            <person name="Bhattacharya D."/>
            <person name="Yoon H.S."/>
        </authorList>
    </citation>
    <scope>NUCLEOTIDE SEQUENCE [LARGE SCALE GENOMIC DNA]</scope>
    <source>
        <strain evidence="3 4">SKKU-2015</strain>
        <tissue evidence="3">Whole body</tissue>
    </source>
</reference>
<comment type="catalytic activity">
    <reaction evidence="1">
        <text>cytidine(4) in tRNA(Pro) + S-adenosyl-L-methionine = 2'-O-methylcytidine(4) in tRNA(Pro) + S-adenosyl-L-homocysteine + H(+)</text>
        <dbReference type="Rhea" id="RHEA:32767"/>
        <dbReference type="Rhea" id="RHEA-COMP:10397"/>
        <dbReference type="Rhea" id="RHEA-COMP:10398"/>
        <dbReference type="ChEBI" id="CHEBI:15378"/>
        <dbReference type="ChEBI" id="CHEBI:57856"/>
        <dbReference type="ChEBI" id="CHEBI:59789"/>
        <dbReference type="ChEBI" id="CHEBI:74495"/>
        <dbReference type="ChEBI" id="CHEBI:82748"/>
        <dbReference type="EC" id="2.1.1.225"/>
    </reaction>
</comment>
<keyword evidence="1" id="KW-0863">Zinc-finger</keyword>